<organism evidence="2 3">
    <name type="scientific">Candidatus Nomurabacteria bacterium GW2011_GWC2_35_8</name>
    <dbReference type="NCBI Taxonomy" id="1618752"/>
    <lineage>
        <taxon>Bacteria</taxon>
        <taxon>Candidatus Nomuraibacteriota</taxon>
    </lineage>
</organism>
<dbReference type="EMBL" id="LBQZ01000019">
    <property type="protein sequence ID" value="KKP88401.1"/>
    <property type="molecule type" value="Genomic_DNA"/>
</dbReference>
<sequence length="174" mass="19931">MQKNAVDFESGKEEGSADMNLVKLVKIARRKTSNGWLAKLSVSWKEQTGSKFNPVGRALDLWWLWLYAWTNIVVLLLWWMIDLEFRLCIMTGSTLSLWGIVGGFLMGSLFCAILGILFDGYSKDVRRFIRVLTVLEGATNTPMEEWHDDDDIPKVAFNHLKCRASDVKLAEREE</sequence>
<gene>
    <name evidence="2" type="ORF">UR91_C0019G0006</name>
</gene>
<evidence type="ECO:0000313" key="3">
    <source>
        <dbReference type="Proteomes" id="UP000034798"/>
    </source>
</evidence>
<keyword evidence="1" id="KW-0812">Transmembrane</keyword>
<dbReference type="Proteomes" id="UP000034798">
    <property type="component" value="Unassembled WGS sequence"/>
</dbReference>
<protein>
    <submittedName>
        <fullName evidence="2">Uncharacterized protein</fullName>
    </submittedName>
</protein>
<accession>A0A0G0DI30</accession>
<dbReference type="AlphaFoldDB" id="A0A0G0DI30"/>
<feature type="transmembrane region" description="Helical" evidence="1">
    <location>
        <begin position="61"/>
        <end position="81"/>
    </location>
</feature>
<name>A0A0G0DI30_9BACT</name>
<proteinExistence type="predicted"/>
<evidence type="ECO:0000313" key="2">
    <source>
        <dbReference type="EMBL" id="KKP88401.1"/>
    </source>
</evidence>
<keyword evidence="1" id="KW-1133">Transmembrane helix</keyword>
<reference evidence="2 3" key="1">
    <citation type="journal article" date="2015" name="Nature">
        <title>rRNA introns, odd ribosomes, and small enigmatic genomes across a large radiation of phyla.</title>
        <authorList>
            <person name="Brown C.T."/>
            <person name="Hug L.A."/>
            <person name="Thomas B.C."/>
            <person name="Sharon I."/>
            <person name="Castelle C.J."/>
            <person name="Singh A."/>
            <person name="Wilkins M.J."/>
            <person name="Williams K.H."/>
            <person name="Banfield J.F."/>
        </authorList>
    </citation>
    <scope>NUCLEOTIDE SEQUENCE [LARGE SCALE GENOMIC DNA]</scope>
</reference>
<evidence type="ECO:0000256" key="1">
    <source>
        <dbReference type="SAM" id="Phobius"/>
    </source>
</evidence>
<comment type="caution">
    <text evidence="2">The sequence shown here is derived from an EMBL/GenBank/DDBJ whole genome shotgun (WGS) entry which is preliminary data.</text>
</comment>
<keyword evidence="1" id="KW-0472">Membrane</keyword>
<feature type="transmembrane region" description="Helical" evidence="1">
    <location>
        <begin position="96"/>
        <end position="118"/>
    </location>
</feature>